<dbReference type="InterPro" id="IPR003660">
    <property type="entry name" value="HAMP_dom"/>
</dbReference>
<accession>A0A1E5L925</accession>
<feature type="coiled-coil region" evidence="14">
    <location>
        <begin position="245"/>
        <end position="272"/>
    </location>
</feature>
<keyword evidence="10" id="KW-0067">ATP-binding</keyword>
<evidence type="ECO:0000256" key="2">
    <source>
        <dbReference type="ARBA" id="ARBA00004651"/>
    </source>
</evidence>
<dbReference type="Proteomes" id="UP000095255">
    <property type="component" value="Unassembled WGS sequence"/>
</dbReference>
<keyword evidence="4" id="KW-1003">Cell membrane</keyword>
<comment type="subcellular location">
    <subcellularLocation>
        <location evidence="2">Cell membrane</location>
        <topology evidence="2">Multi-pass membrane protein</topology>
    </subcellularLocation>
</comment>
<evidence type="ECO:0000256" key="4">
    <source>
        <dbReference type="ARBA" id="ARBA00022475"/>
    </source>
</evidence>
<dbReference type="SUPFAM" id="SSF55874">
    <property type="entry name" value="ATPase domain of HSP90 chaperone/DNA topoisomerase II/histidine kinase"/>
    <property type="match status" value="1"/>
</dbReference>
<comment type="caution">
    <text evidence="18">The sequence shown here is derived from an EMBL/GenBank/DDBJ whole genome shotgun (WGS) entry which is preliminary data.</text>
</comment>
<evidence type="ECO:0000259" key="16">
    <source>
        <dbReference type="PROSITE" id="PS50109"/>
    </source>
</evidence>
<reference evidence="18 19" key="1">
    <citation type="submission" date="2016-09" db="EMBL/GenBank/DDBJ databases">
        <title>Desulfuribacillus arsenicus sp. nov., an obligately anaerobic, dissimilatory arsenic- and antimonate-reducing bacterium isolated from anoxic sediments.</title>
        <authorList>
            <person name="Abin C.A."/>
            <person name="Hollibaugh J.T."/>
        </authorList>
    </citation>
    <scope>NUCLEOTIDE SEQUENCE [LARGE SCALE GENOMIC DNA]</scope>
    <source>
        <strain evidence="18 19">MLFW-2</strain>
    </source>
</reference>
<dbReference type="Gene3D" id="3.30.565.10">
    <property type="entry name" value="Histidine kinase-like ATPase, C-terminal domain"/>
    <property type="match status" value="1"/>
</dbReference>
<dbReference type="Pfam" id="PF17203">
    <property type="entry name" value="sCache_3_2"/>
    <property type="match status" value="1"/>
</dbReference>
<feature type="domain" description="Histidine kinase" evidence="16">
    <location>
        <begin position="287"/>
        <end position="483"/>
    </location>
</feature>
<dbReference type="InterPro" id="IPR050482">
    <property type="entry name" value="Sensor_HK_TwoCompSys"/>
</dbReference>
<dbReference type="Gene3D" id="1.20.5.1930">
    <property type="match status" value="1"/>
</dbReference>
<dbReference type="PANTHER" id="PTHR24421:SF10">
    <property type="entry name" value="NITRATE_NITRITE SENSOR PROTEIN NARQ"/>
    <property type="match status" value="1"/>
</dbReference>
<keyword evidence="8" id="KW-0547">Nucleotide-binding</keyword>
<dbReference type="PROSITE" id="PS50109">
    <property type="entry name" value="HIS_KIN"/>
    <property type="match status" value="1"/>
</dbReference>
<feature type="domain" description="HAMP" evidence="17">
    <location>
        <begin position="198"/>
        <end position="250"/>
    </location>
</feature>
<gene>
    <name evidence="18" type="ORF">BHU72_10240</name>
</gene>
<dbReference type="InterPro" id="IPR036890">
    <property type="entry name" value="HATPase_C_sf"/>
</dbReference>
<evidence type="ECO:0000259" key="17">
    <source>
        <dbReference type="PROSITE" id="PS50885"/>
    </source>
</evidence>
<evidence type="ECO:0000256" key="11">
    <source>
        <dbReference type="ARBA" id="ARBA00022989"/>
    </source>
</evidence>
<proteinExistence type="predicted"/>
<dbReference type="SMART" id="SM00304">
    <property type="entry name" value="HAMP"/>
    <property type="match status" value="1"/>
</dbReference>
<keyword evidence="12" id="KW-0902">Two-component regulatory system</keyword>
<feature type="transmembrane region" description="Helical" evidence="15">
    <location>
        <begin position="20"/>
        <end position="39"/>
    </location>
</feature>
<dbReference type="PANTHER" id="PTHR24421">
    <property type="entry name" value="NITRATE/NITRITE SENSOR PROTEIN NARX-RELATED"/>
    <property type="match status" value="1"/>
</dbReference>
<keyword evidence="9" id="KW-0418">Kinase</keyword>
<dbReference type="CDD" id="cd16917">
    <property type="entry name" value="HATPase_UhpB-NarQ-NarX-like"/>
    <property type="match status" value="1"/>
</dbReference>
<dbReference type="EMBL" id="MJAT01000002">
    <property type="protein sequence ID" value="OEH86626.1"/>
    <property type="molecule type" value="Genomic_DNA"/>
</dbReference>
<protein>
    <recommendedName>
        <fullName evidence="3">histidine kinase</fullName>
        <ecNumber evidence="3">2.7.13.3</ecNumber>
    </recommendedName>
</protein>
<dbReference type="GO" id="GO:0005524">
    <property type="term" value="F:ATP binding"/>
    <property type="evidence" value="ECO:0007669"/>
    <property type="project" value="UniProtKB-KW"/>
</dbReference>
<dbReference type="PROSITE" id="PS50885">
    <property type="entry name" value="HAMP"/>
    <property type="match status" value="1"/>
</dbReference>
<keyword evidence="11 15" id="KW-1133">Transmembrane helix</keyword>
<dbReference type="InterPro" id="IPR011712">
    <property type="entry name" value="Sig_transdc_His_kin_sub3_dim/P"/>
</dbReference>
<evidence type="ECO:0000256" key="5">
    <source>
        <dbReference type="ARBA" id="ARBA00022553"/>
    </source>
</evidence>
<dbReference type="GO" id="GO:0046983">
    <property type="term" value="F:protein dimerization activity"/>
    <property type="evidence" value="ECO:0007669"/>
    <property type="project" value="InterPro"/>
</dbReference>
<dbReference type="Gene3D" id="6.10.340.10">
    <property type="match status" value="1"/>
</dbReference>
<dbReference type="InterPro" id="IPR005467">
    <property type="entry name" value="His_kinase_dom"/>
</dbReference>
<keyword evidence="19" id="KW-1185">Reference proteome</keyword>
<dbReference type="SUPFAM" id="SSF158472">
    <property type="entry name" value="HAMP domain-like"/>
    <property type="match status" value="1"/>
</dbReference>
<dbReference type="Pfam" id="PF02518">
    <property type="entry name" value="HATPase_c"/>
    <property type="match status" value="1"/>
</dbReference>
<evidence type="ECO:0000256" key="9">
    <source>
        <dbReference type="ARBA" id="ARBA00022777"/>
    </source>
</evidence>
<evidence type="ECO:0000256" key="3">
    <source>
        <dbReference type="ARBA" id="ARBA00012438"/>
    </source>
</evidence>
<keyword evidence="5" id="KW-0597">Phosphoprotein</keyword>
<dbReference type="InterPro" id="IPR033463">
    <property type="entry name" value="sCache_3"/>
</dbReference>
<evidence type="ECO:0000256" key="7">
    <source>
        <dbReference type="ARBA" id="ARBA00022692"/>
    </source>
</evidence>
<dbReference type="RefSeq" id="WP_069700993.1">
    <property type="nucleotide sequence ID" value="NZ_MJAT01000002.1"/>
</dbReference>
<dbReference type="GO" id="GO:0000155">
    <property type="term" value="F:phosphorelay sensor kinase activity"/>
    <property type="evidence" value="ECO:0007669"/>
    <property type="project" value="InterPro"/>
</dbReference>
<comment type="catalytic activity">
    <reaction evidence="1">
        <text>ATP + protein L-histidine = ADP + protein N-phospho-L-histidine.</text>
        <dbReference type="EC" id="2.7.13.3"/>
    </reaction>
</comment>
<evidence type="ECO:0000256" key="15">
    <source>
        <dbReference type="SAM" id="Phobius"/>
    </source>
</evidence>
<dbReference type="Pfam" id="PF07730">
    <property type="entry name" value="HisKA_3"/>
    <property type="match status" value="1"/>
</dbReference>
<dbReference type="CDD" id="cd18773">
    <property type="entry name" value="PDC1_HK_sensor"/>
    <property type="match status" value="1"/>
</dbReference>
<dbReference type="InterPro" id="IPR003594">
    <property type="entry name" value="HATPase_dom"/>
</dbReference>
<evidence type="ECO:0000256" key="12">
    <source>
        <dbReference type="ARBA" id="ARBA00023012"/>
    </source>
</evidence>
<evidence type="ECO:0000256" key="1">
    <source>
        <dbReference type="ARBA" id="ARBA00000085"/>
    </source>
</evidence>
<organism evidence="18 19">
    <name type="scientific">Desulfuribacillus stibiiarsenatis</name>
    <dbReference type="NCBI Taxonomy" id="1390249"/>
    <lineage>
        <taxon>Bacteria</taxon>
        <taxon>Bacillati</taxon>
        <taxon>Bacillota</taxon>
        <taxon>Desulfuribacillia</taxon>
        <taxon>Desulfuribacillales</taxon>
        <taxon>Desulfuribacillaceae</taxon>
        <taxon>Desulfuribacillus</taxon>
    </lineage>
</organism>
<keyword evidence="13 15" id="KW-0472">Membrane</keyword>
<dbReference type="Pfam" id="PF00672">
    <property type="entry name" value="HAMP"/>
    <property type="match status" value="1"/>
</dbReference>
<name>A0A1E5L925_9FIRM</name>
<dbReference type="PIRSF" id="PIRSF037433">
    <property type="entry name" value="STHK_STH3221_prd"/>
    <property type="match status" value="1"/>
</dbReference>
<evidence type="ECO:0000256" key="13">
    <source>
        <dbReference type="ARBA" id="ARBA00023136"/>
    </source>
</evidence>
<dbReference type="SMART" id="SM00387">
    <property type="entry name" value="HATPase_c"/>
    <property type="match status" value="1"/>
</dbReference>
<evidence type="ECO:0000256" key="10">
    <source>
        <dbReference type="ARBA" id="ARBA00022840"/>
    </source>
</evidence>
<dbReference type="OrthoDB" id="9760839at2"/>
<evidence type="ECO:0000313" key="18">
    <source>
        <dbReference type="EMBL" id="OEH86626.1"/>
    </source>
</evidence>
<dbReference type="CDD" id="cd06225">
    <property type="entry name" value="HAMP"/>
    <property type="match status" value="1"/>
</dbReference>
<evidence type="ECO:0000313" key="19">
    <source>
        <dbReference type="Proteomes" id="UP000095255"/>
    </source>
</evidence>
<evidence type="ECO:0000256" key="14">
    <source>
        <dbReference type="SAM" id="Coils"/>
    </source>
</evidence>
<sequence length="491" mass="55677">MLNKIFKWITRVSDAVNLEIKILGITVGFILVLGAGVTLEMRNIVQNLMLEELDKQGVSISRDLSARSADLVLTNQVFILHQLLNDTRKNNRNVRYAFVINHDGDVIAHTFADGVPTNLIYINTFTSEDNPNRRLINTGEGKIHDFAMPILGGKVGVVRIGLDQSNVIFSVQKITTTILQTTLLMSIIGILAAYILANVLYQPILRLVEATHKFSAGDYTQRVEVSSNDEFGNLGQAFNKMGETLAHKEKENKQLLAEIEKKEQVRKSLLKKVITAQEMERKRVSRELHDETGQLLSALMVQLQCIKQVGKQENFDQNVDNMRKVISRTIGEVKRISRQLRPSVLDDMGLIPAIERLVQEYQEFNHTDIDFIVHGHTFEKRLLAELEITIYRILQEALTNIFKYSKAENVSIIMNFKQDALQIIIEDDGIGFDVNEHYSSDTHDTHLGLHGMRERAELINGNFEIESKVGIGTTIYVSIPLVFEDQEEILL</sequence>
<keyword evidence="6" id="KW-0808">Transferase</keyword>
<dbReference type="EC" id="2.7.13.3" evidence="3"/>
<dbReference type="STRING" id="1390249.BHU72_10240"/>
<keyword evidence="14" id="KW-0175">Coiled coil</keyword>
<dbReference type="InterPro" id="IPR017204">
    <property type="entry name" value="Sig_transdc_His_kin_STH3221"/>
</dbReference>
<dbReference type="AlphaFoldDB" id="A0A1E5L925"/>
<keyword evidence="7 15" id="KW-0812">Transmembrane</keyword>
<dbReference type="GO" id="GO:0005886">
    <property type="term" value="C:plasma membrane"/>
    <property type="evidence" value="ECO:0007669"/>
    <property type="project" value="UniProtKB-SubCell"/>
</dbReference>
<feature type="transmembrane region" description="Helical" evidence="15">
    <location>
        <begin position="182"/>
        <end position="201"/>
    </location>
</feature>
<evidence type="ECO:0000256" key="6">
    <source>
        <dbReference type="ARBA" id="ARBA00022679"/>
    </source>
</evidence>
<evidence type="ECO:0000256" key="8">
    <source>
        <dbReference type="ARBA" id="ARBA00022741"/>
    </source>
</evidence>